<comment type="caution">
    <text evidence="2">The sequence shown here is derived from an EMBL/GenBank/DDBJ whole genome shotgun (WGS) entry which is preliminary data.</text>
</comment>
<dbReference type="OrthoDB" id="285989at2"/>
<dbReference type="EMBL" id="SJPK01000003">
    <property type="protein sequence ID" value="TWT73147.1"/>
    <property type="molecule type" value="Genomic_DNA"/>
</dbReference>
<protein>
    <submittedName>
        <fullName evidence="2">Uncharacterized protein</fullName>
    </submittedName>
</protein>
<proteinExistence type="predicted"/>
<reference evidence="2 3" key="1">
    <citation type="submission" date="2019-02" db="EMBL/GenBank/DDBJ databases">
        <title>Deep-cultivation of Planctomycetes and their phenomic and genomic characterization uncovers novel biology.</title>
        <authorList>
            <person name="Wiegand S."/>
            <person name="Jogler M."/>
            <person name="Boedeker C."/>
            <person name="Pinto D."/>
            <person name="Vollmers J."/>
            <person name="Rivas-Marin E."/>
            <person name="Kohn T."/>
            <person name="Peeters S.H."/>
            <person name="Heuer A."/>
            <person name="Rast P."/>
            <person name="Oberbeckmann S."/>
            <person name="Bunk B."/>
            <person name="Jeske O."/>
            <person name="Meyerdierks A."/>
            <person name="Storesund J.E."/>
            <person name="Kallscheuer N."/>
            <person name="Luecker S."/>
            <person name="Lage O.M."/>
            <person name="Pohl T."/>
            <person name="Merkel B.J."/>
            <person name="Hornburger P."/>
            <person name="Mueller R.-W."/>
            <person name="Bruemmer F."/>
            <person name="Labrenz M."/>
            <person name="Spormann A.M."/>
            <person name="Op Den Camp H."/>
            <person name="Overmann J."/>
            <person name="Amann R."/>
            <person name="Jetten M.S.M."/>
            <person name="Mascher T."/>
            <person name="Medema M.H."/>
            <person name="Devos D.P."/>
            <person name="Kaster A.-K."/>
            <person name="Ovreas L."/>
            <person name="Rohde M."/>
            <person name="Galperin M.Y."/>
            <person name="Jogler C."/>
        </authorList>
    </citation>
    <scope>NUCLEOTIDE SEQUENCE [LARGE SCALE GENOMIC DNA]</scope>
    <source>
        <strain evidence="2 3">CA85</strain>
    </source>
</reference>
<evidence type="ECO:0000313" key="3">
    <source>
        <dbReference type="Proteomes" id="UP000318053"/>
    </source>
</evidence>
<evidence type="ECO:0000256" key="1">
    <source>
        <dbReference type="SAM" id="MobiDB-lite"/>
    </source>
</evidence>
<feature type="region of interest" description="Disordered" evidence="1">
    <location>
        <begin position="36"/>
        <end position="58"/>
    </location>
</feature>
<dbReference type="Proteomes" id="UP000318053">
    <property type="component" value="Unassembled WGS sequence"/>
</dbReference>
<dbReference type="AlphaFoldDB" id="A0A5C5YBQ5"/>
<evidence type="ECO:0000313" key="2">
    <source>
        <dbReference type="EMBL" id="TWT73147.1"/>
    </source>
</evidence>
<sequence length="165" mass="18120">MAHRIRLRKPWQRRDHLVGGECDPDHLGSEGANTVAADRVDVPDPQPEESGGQPTDRARVDRVSYVRQFHRPSGLERHDRVILEIGAVAGRISRLSINNLKISGFNDQAVDDQGLPSEGQAGLRVDLTDQLVDHNELEIHLVAASDPAGPPRLVGEVNLWIIEAG</sequence>
<keyword evidence="3" id="KW-1185">Reference proteome</keyword>
<gene>
    <name evidence="2" type="ORF">CA85_16140</name>
</gene>
<name>A0A5C5YBQ5_9BACT</name>
<dbReference type="RefSeq" id="WP_146390712.1">
    <property type="nucleotide sequence ID" value="NZ_SJPK01000003.1"/>
</dbReference>
<organism evidence="2 3">
    <name type="scientific">Allorhodopirellula solitaria</name>
    <dbReference type="NCBI Taxonomy" id="2527987"/>
    <lineage>
        <taxon>Bacteria</taxon>
        <taxon>Pseudomonadati</taxon>
        <taxon>Planctomycetota</taxon>
        <taxon>Planctomycetia</taxon>
        <taxon>Pirellulales</taxon>
        <taxon>Pirellulaceae</taxon>
        <taxon>Allorhodopirellula</taxon>
    </lineage>
</organism>
<accession>A0A5C5YBQ5</accession>